<organism evidence="1 2">
    <name type="scientific">Schleiferilactobacillus harbinensis</name>
    <dbReference type="NCBI Taxonomy" id="304207"/>
    <lineage>
        <taxon>Bacteria</taxon>
        <taxon>Bacillati</taxon>
        <taxon>Bacillota</taxon>
        <taxon>Bacilli</taxon>
        <taxon>Lactobacillales</taxon>
        <taxon>Lactobacillaceae</taxon>
        <taxon>Schleiferilactobacillus</taxon>
    </lineage>
</organism>
<dbReference type="Gene3D" id="3.30.2220.30">
    <property type="match status" value="1"/>
</dbReference>
<dbReference type="Pfam" id="PF08890">
    <property type="entry name" value="Phage_TAC_5"/>
    <property type="match status" value="1"/>
</dbReference>
<protein>
    <recommendedName>
        <fullName evidence="3">Phage portal protein</fullName>
    </recommendedName>
</protein>
<gene>
    <name evidence="1" type="ORF">D1010_05915</name>
</gene>
<proteinExistence type="predicted"/>
<evidence type="ECO:0008006" key="3">
    <source>
        <dbReference type="Google" id="ProtNLM"/>
    </source>
</evidence>
<dbReference type="InterPro" id="IPR014986">
    <property type="entry name" value="XkdN-like"/>
</dbReference>
<accession>A0A5P8M3J0</accession>
<dbReference type="Proteomes" id="UP000326779">
    <property type="component" value="Chromosome"/>
</dbReference>
<dbReference type="EMBL" id="CP045143">
    <property type="protein sequence ID" value="QFR23013.1"/>
    <property type="molecule type" value="Genomic_DNA"/>
</dbReference>
<dbReference type="KEGG" id="lhb:D1010_05915"/>
<evidence type="ECO:0000313" key="2">
    <source>
        <dbReference type="Proteomes" id="UP000326779"/>
    </source>
</evidence>
<sequence length="144" mass="15943">MDMTENEQVGIDAFLAENVADTKETKEVKFPRFKQPFVVEAVGADLAENLKKMATRRTKNKAGVITAQTDQDRYVDLLVVNALVTPDVNNAKLQKSWGTPGDPVATIKKMLKIGEYTDLALAVQEVSGFDADEDVDDLREQVKN</sequence>
<name>A0A5P8M3J0_9LACO</name>
<reference evidence="1 2" key="1">
    <citation type="submission" date="2019-10" db="EMBL/GenBank/DDBJ databases">
        <title>The completed genome of Lactobacillus harbinensis M1.</title>
        <authorList>
            <person name="Zheng Y."/>
        </authorList>
    </citation>
    <scope>NUCLEOTIDE SEQUENCE [LARGE SCALE GENOMIC DNA]</scope>
    <source>
        <strain evidence="1 2">M1</strain>
    </source>
</reference>
<dbReference type="AlphaFoldDB" id="A0A5P8M3J0"/>
<dbReference type="InterPro" id="IPR038559">
    <property type="entry name" value="XkdN-like_sf"/>
</dbReference>
<evidence type="ECO:0000313" key="1">
    <source>
        <dbReference type="EMBL" id="QFR23013.1"/>
    </source>
</evidence>